<keyword evidence="4" id="KW-1185">Reference proteome</keyword>
<keyword evidence="1" id="KW-0597">Phosphoprotein</keyword>
<feature type="domain" description="Response regulatory" evidence="2">
    <location>
        <begin position="4"/>
        <end position="132"/>
    </location>
</feature>
<evidence type="ECO:0000259" key="2">
    <source>
        <dbReference type="PROSITE" id="PS50110"/>
    </source>
</evidence>
<proteinExistence type="predicted"/>
<comment type="caution">
    <text evidence="3">The sequence shown here is derived from an EMBL/GenBank/DDBJ whole genome shotgun (WGS) entry which is preliminary data.</text>
</comment>
<dbReference type="Proteomes" id="UP000270620">
    <property type="component" value="Unassembled WGS sequence"/>
</dbReference>
<dbReference type="InterPro" id="IPR011006">
    <property type="entry name" value="CheY-like_superfamily"/>
</dbReference>
<feature type="modified residue" description="4-aspartylphosphate" evidence="1">
    <location>
        <position position="59"/>
    </location>
</feature>
<dbReference type="InterPro" id="IPR001789">
    <property type="entry name" value="Sig_transdc_resp-reg_receiver"/>
</dbReference>
<dbReference type="RefSeq" id="WP_125468025.1">
    <property type="nucleotide sequence ID" value="NZ_RWBG01000004.1"/>
</dbReference>
<dbReference type="OrthoDB" id="659223at2"/>
<dbReference type="SUPFAM" id="SSF52172">
    <property type="entry name" value="CheY-like"/>
    <property type="match status" value="1"/>
</dbReference>
<accession>A0A3R9PIK4</accession>
<protein>
    <submittedName>
        <fullName evidence="3">DNA-binding response regulator</fullName>
    </submittedName>
</protein>
<dbReference type="SMART" id="SM00448">
    <property type="entry name" value="REC"/>
    <property type="match status" value="1"/>
</dbReference>
<evidence type="ECO:0000313" key="3">
    <source>
        <dbReference type="EMBL" id="RSK39050.1"/>
    </source>
</evidence>
<dbReference type="GO" id="GO:0000160">
    <property type="term" value="P:phosphorelay signal transduction system"/>
    <property type="evidence" value="ECO:0007669"/>
    <property type="project" value="InterPro"/>
</dbReference>
<dbReference type="PROSITE" id="PS50110">
    <property type="entry name" value="RESPONSE_REGULATORY"/>
    <property type="match status" value="1"/>
</dbReference>
<organism evidence="3 4">
    <name type="scientific">Mangrovimonas spongiae</name>
    <dbReference type="NCBI Taxonomy" id="2494697"/>
    <lineage>
        <taxon>Bacteria</taxon>
        <taxon>Pseudomonadati</taxon>
        <taxon>Bacteroidota</taxon>
        <taxon>Flavobacteriia</taxon>
        <taxon>Flavobacteriales</taxon>
        <taxon>Flavobacteriaceae</taxon>
        <taxon>Mangrovimonas</taxon>
    </lineage>
</organism>
<sequence>MFKKVLIVDDLMSINLGVNAMLKNGYTQNVVYAHYCDEAILKLKRAEQDGEPFDLLITDLSFKEDHREQKLKNGEDLVMTVNMTWPDLKVIVYSIEDKIQRIRRLIHQYQAKAYVCKGRYGLKELEQAVAAVNKNSTYLSPSVETAVNGQEVNEIDDFDVLLLNELALGLSQDEISKQFKEKKITPSSLSSIEKRLNKLKIQLQANNSIHLVAIAKDMGII</sequence>
<dbReference type="Gene3D" id="3.40.50.2300">
    <property type="match status" value="1"/>
</dbReference>
<dbReference type="AlphaFoldDB" id="A0A3R9PIK4"/>
<dbReference type="EMBL" id="RWBG01000004">
    <property type="protein sequence ID" value="RSK39050.1"/>
    <property type="molecule type" value="Genomic_DNA"/>
</dbReference>
<keyword evidence="3" id="KW-0238">DNA-binding</keyword>
<evidence type="ECO:0000256" key="1">
    <source>
        <dbReference type="PROSITE-ProRule" id="PRU00169"/>
    </source>
</evidence>
<evidence type="ECO:0000313" key="4">
    <source>
        <dbReference type="Proteomes" id="UP000270620"/>
    </source>
</evidence>
<name>A0A3R9PIK4_9FLAO</name>
<gene>
    <name evidence="3" type="ORF">EJA19_08905</name>
</gene>
<dbReference type="GO" id="GO:0003677">
    <property type="term" value="F:DNA binding"/>
    <property type="evidence" value="ECO:0007669"/>
    <property type="project" value="UniProtKB-KW"/>
</dbReference>
<reference evidence="3 4" key="1">
    <citation type="submission" date="2018-12" db="EMBL/GenBank/DDBJ databases">
        <title>Mangrovimonas spongiae sp. nov., a novel member of the genus Mangrovimonas isolated from marine sponge.</title>
        <authorList>
            <person name="Zhuang L."/>
            <person name="Luo L."/>
        </authorList>
    </citation>
    <scope>NUCLEOTIDE SEQUENCE [LARGE SCALE GENOMIC DNA]</scope>
    <source>
        <strain evidence="3 4">HN-E26</strain>
    </source>
</reference>